<proteinExistence type="inferred from homology"/>
<accession>X1CN12</accession>
<organism evidence="3">
    <name type="scientific">marine sediment metagenome</name>
    <dbReference type="NCBI Taxonomy" id="412755"/>
    <lineage>
        <taxon>unclassified sequences</taxon>
        <taxon>metagenomes</taxon>
        <taxon>ecological metagenomes</taxon>
    </lineage>
</organism>
<evidence type="ECO:0000259" key="2">
    <source>
        <dbReference type="Pfam" id="PF01370"/>
    </source>
</evidence>
<dbReference type="EMBL" id="BART01022527">
    <property type="protein sequence ID" value="GAG97508.1"/>
    <property type="molecule type" value="Genomic_DNA"/>
</dbReference>
<reference evidence="3" key="1">
    <citation type="journal article" date="2014" name="Front. Microbiol.">
        <title>High frequency of phylogenetically diverse reductive dehalogenase-homologous genes in deep subseafloor sedimentary metagenomes.</title>
        <authorList>
            <person name="Kawai M."/>
            <person name="Futagami T."/>
            <person name="Toyoda A."/>
            <person name="Takaki Y."/>
            <person name="Nishi S."/>
            <person name="Hori S."/>
            <person name="Arai W."/>
            <person name="Tsubouchi T."/>
            <person name="Morono Y."/>
            <person name="Uchiyama I."/>
            <person name="Ito T."/>
            <person name="Fujiyama A."/>
            <person name="Inagaki F."/>
            <person name="Takami H."/>
        </authorList>
    </citation>
    <scope>NUCLEOTIDE SEQUENCE</scope>
    <source>
        <strain evidence="3">Expedition CK06-06</strain>
    </source>
</reference>
<sequence>MRILVRRTSNIELFKGIKSLEIAYGNLEHDQGIREALDGVDIVIHCAARTIGRNFIQYYKTNTQGTANLIRAMNEKNIKGIIYLSSHAACGPSPENRSCIETEIPKPISCYGQTKKMAEDIVRQSGIPYIILRPVSVYGPYDMDILSKRIFLHSRQPIPAERHCCSQ</sequence>
<dbReference type="Pfam" id="PF01370">
    <property type="entry name" value="Epimerase"/>
    <property type="match status" value="1"/>
</dbReference>
<dbReference type="InterPro" id="IPR001509">
    <property type="entry name" value="Epimerase_deHydtase"/>
</dbReference>
<dbReference type="Gene3D" id="3.40.50.720">
    <property type="entry name" value="NAD(P)-binding Rossmann-like Domain"/>
    <property type="match status" value="1"/>
</dbReference>
<evidence type="ECO:0000256" key="1">
    <source>
        <dbReference type="ARBA" id="ARBA00007637"/>
    </source>
</evidence>
<feature type="domain" description="NAD-dependent epimerase/dehydratase" evidence="2">
    <location>
        <begin position="13"/>
        <end position="143"/>
    </location>
</feature>
<dbReference type="AlphaFoldDB" id="X1CN12"/>
<dbReference type="SUPFAM" id="SSF51735">
    <property type="entry name" value="NAD(P)-binding Rossmann-fold domains"/>
    <property type="match status" value="1"/>
</dbReference>
<evidence type="ECO:0000313" key="3">
    <source>
        <dbReference type="EMBL" id="GAG97508.1"/>
    </source>
</evidence>
<gene>
    <name evidence="3" type="ORF">S01H4_41222</name>
</gene>
<comment type="similarity">
    <text evidence="1">Belongs to the NAD(P)-dependent epimerase/dehydratase family.</text>
</comment>
<dbReference type="PANTHER" id="PTHR43000">
    <property type="entry name" value="DTDP-D-GLUCOSE 4,6-DEHYDRATASE-RELATED"/>
    <property type="match status" value="1"/>
</dbReference>
<dbReference type="InterPro" id="IPR036291">
    <property type="entry name" value="NAD(P)-bd_dom_sf"/>
</dbReference>
<comment type="caution">
    <text evidence="3">The sequence shown here is derived from an EMBL/GenBank/DDBJ whole genome shotgun (WGS) entry which is preliminary data.</text>
</comment>
<protein>
    <recommendedName>
        <fullName evidence="2">NAD-dependent epimerase/dehydratase domain-containing protein</fullName>
    </recommendedName>
</protein>
<name>X1CN12_9ZZZZ</name>